<dbReference type="AlphaFoldDB" id="A0AA90SE42"/>
<sequence>MSKLIKVICFLFGAICFIHSSYGQGDPETFKDIGEQLRMTACSAGENKFNDLAFGLNDKSITLIKKYMKKKG</sequence>
<comment type="caution">
    <text evidence="1">The sequence shown here is derived from an EMBL/GenBank/DDBJ whole genome shotgun (WGS) entry which is preliminary data.</text>
</comment>
<keyword evidence="2" id="KW-1185">Reference proteome</keyword>
<organism evidence="1 2">
    <name type="scientific">Candidatus Endonucleibacter bathymodioli</name>
    <dbReference type="NCBI Taxonomy" id="539814"/>
    <lineage>
        <taxon>Bacteria</taxon>
        <taxon>Pseudomonadati</taxon>
        <taxon>Pseudomonadota</taxon>
        <taxon>Gammaproteobacteria</taxon>
        <taxon>Oceanospirillales</taxon>
        <taxon>Endozoicomonadaceae</taxon>
        <taxon>Candidatus Endonucleibacter</taxon>
    </lineage>
</organism>
<evidence type="ECO:0000313" key="2">
    <source>
        <dbReference type="Proteomes" id="UP001178148"/>
    </source>
</evidence>
<name>A0AA90SE42_9GAMM</name>
<reference evidence="1 2" key="1">
    <citation type="journal article" date="2023" name="bioRxiv">
        <title>An intranuclear bacterial parasite of deep-sea mussels expresses apoptosis inhibitors acquired from its host.</title>
        <authorList>
            <person name="Gonzalez Porras M.A."/>
            <person name="Assie A."/>
            <person name="Tietjen M."/>
            <person name="Violette M."/>
            <person name="Kleiner M."/>
            <person name="Gruber-Vodicka H."/>
            <person name="Dubilier N."/>
            <person name="Leisch N."/>
        </authorList>
    </citation>
    <scope>NUCLEOTIDE SEQUENCE [LARGE SCALE GENOMIC DNA]</scope>
    <source>
        <strain evidence="1">IAP13</strain>
    </source>
</reference>
<evidence type="ECO:0000313" key="1">
    <source>
        <dbReference type="EMBL" id="MDP0590052.1"/>
    </source>
</evidence>
<accession>A0AA90SE42</accession>
<dbReference type="EMBL" id="JASXSV010000029">
    <property type="protein sequence ID" value="MDP0590052.1"/>
    <property type="molecule type" value="Genomic_DNA"/>
</dbReference>
<gene>
    <name evidence="1" type="ORF">QS748_13035</name>
</gene>
<protein>
    <submittedName>
        <fullName evidence="1">Uncharacterized protein</fullName>
    </submittedName>
</protein>
<proteinExistence type="predicted"/>
<dbReference type="Proteomes" id="UP001178148">
    <property type="component" value="Unassembled WGS sequence"/>
</dbReference>